<feature type="domain" description="Flagellar hook-associated protein 2 N-terminal" evidence="7">
    <location>
        <begin position="8"/>
        <end position="105"/>
    </location>
</feature>
<accession>A0ABU9VNE2</accession>
<feature type="region of interest" description="Disordered" evidence="6">
    <location>
        <begin position="455"/>
        <end position="475"/>
    </location>
</feature>
<evidence type="ECO:0000256" key="4">
    <source>
        <dbReference type="ARBA" id="ARBA00023143"/>
    </source>
</evidence>
<dbReference type="Pfam" id="PF02465">
    <property type="entry name" value="FliD_N"/>
    <property type="match status" value="1"/>
</dbReference>
<dbReference type="InterPro" id="IPR040026">
    <property type="entry name" value="FliD"/>
</dbReference>
<evidence type="ECO:0000256" key="1">
    <source>
        <dbReference type="ARBA" id="ARBA00009764"/>
    </source>
</evidence>
<keyword evidence="9" id="KW-0969">Cilium</keyword>
<dbReference type="Pfam" id="PF07195">
    <property type="entry name" value="FliD_C"/>
    <property type="match status" value="1"/>
</dbReference>
<evidence type="ECO:0000259" key="7">
    <source>
        <dbReference type="Pfam" id="PF02465"/>
    </source>
</evidence>
<dbReference type="EMBL" id="JBCITK010000001">
    <property type="protein sequence ID" value="MEN0644718.1"/>
    <property type="molecule type" value="Genomic_DNA"/>
</dbReference>
<keyword evidence="10" id="KW-1185">Reference proteome</keyword>
<keyword evidence="5" id="KW-0964">Secreted</keyword>
<feature type="domain" description="Flagellar hook-associated protein 2 C-terminal" evidence="8">
    <location>
        <begin position="380"/>
        <end position="642"/>
    </location>
</feature>
<evidence type="ECO:0000259" key="8">
    <source>
        <dbReference type="Pfam" id="PF07195"/>
    </source>
</evidence>
<protein>
    <recommendedName>
        <fullName evidence="5">Flagellar hook-associated protein 2</fullName>
        <shortName evidence="5">HAP2</shortName>
    </recommendedName>
    <alternativeName>
        <fullName evidence="5">Flagellar cap protein</fullName>
    </alternativeName>
</protein>
<dbReference type="PANTHER" id="PTHR30288:SF0">
    <property type="entry name" value="FLAGELLAR HOOK-ASSOCIATED PROTEIN 2"/>
    <property type="match status" value="1"/>
</dbReference>
<evidence type="ECO:0000313" key="10">
    <source>
        <dbReference type="Proteomes" id="UP001418796"/>
    </source>
</evidence>
<comment type="subcellular location">
    <subcellularLocation>
        <location evidence="5">Secreted</location>
    </subcellularLocation>
    <subcellularLocation>
        <location evidence="5">Bacterial flagellum</location>
    </subcellularLocation>
</comment>
<name>A0ABU9VNE2_9BACI</name>
<comment type="caution">
    <text evidence="9">The sequence shown here is derived from an EMBL/GenBank/DDBJ whole genome shotgun (WGS) entry which is preliminary data.</text>
</comment>
<evidence type="ECO:0000256" key="5">
    <source>
        <dbReference type="RuleBase" id="RU362066"/>
    </source>
</evidence>
<evidence type="ECO:0000256" key="2">
    <source>
        <dbReference type="ARBA" id="ARBA00011255"/>
    </source>
</evidence>
<keyword evidence="9" id="KW-0966">Cell projection</keyword>
<dbReference type="InterPro" id="IPR010809">
    <property type="entry name" value="FliD_C"/>
</dbReference>
<dbReference type="PANTHER" id="PTHR30288">
    <property type="entry name" value="FLAGELLAR CAP/ASSEMBLY PROTEIN FLID"/>
    <property type="match status" value="1"/>
</dbReference>
<dbReference type="RefSeq" id="WP_343132127.1">
    <property type="nucleotide sequence ID" value="NZ_JBCITK010000001.1"/>
</dbReference>
<comment type="similarity">
    <text evidence="1 5">Belongs to the FliD family.</text>
</comment>
<comment type="function">
    <text evidence="5">Required for morphogenesis and for the elongation of the flagellar filament by facilitating polymerization of the flagellin monomers at the tip of growing filament. Forms a capping structure, which prevents flagellin subunits (transported through the central channel of the flagellum) from leaking out without polymerization at the distal end.</text>
</comment>
<keyword evidence="3" id="KW-0175">Coiled coil</keyword>
<organism evidence="9 10">
    <name type="scientific">Alkalicoccobacillus gibsonii</name>
    <dbReference type="NCBI Taxonomy" id="79881"/>
    <lineage>
        <taxon>Bacteria</taxon>
        <taxon>Bacillati</taxon>
        <taxon>Bacillota</taxon>
        <taxon>Bacilli</taxon>
        <taxon>Bacillales</taxon>
        <taxon>Bacillaceae</taxon>
        <taxon>Alkalicoccobacillus</taxon>
    </lineage>
</organism>
<sequence>MRLSGMATGMDIDQIVKDLMRAERMPLNKIVKKQSTLEWKMEDYREINLKLRTFSDSIFDTMMRSSVMKKRTVQSSNSDLITATASSNIGNTSFSISKVERLATSATNRSQGSIGTDITTTSTLSDIVKDDTKWESGGIRNERISLDAGETELSLKAKPKNSNDVVVKVNGKTMEVVSSVDGELKDNQVLVDADGNMTFKALSNKATVDVTYASDKAEKSFSYTAPAEGAKPKATFNVGVKNINDVVIRTKDGTVESTEYKVDEKTGQITFNDGSEPKEDITIEYKQKYTSAGVDTVNASGETVHARFLFTDSQSLDSVMKSFNDSNAGVNMFFDDHTGQISVTRKETGVYNTEPNGKEMTFFGSFMTETLKLDGDETAGSNAKFTVNGLETERRTNTFTISGMTVTLKDTFTEGKAVTLNASTDVDSVVDTVKEFVKQYNELLEHVNGKLTETRNRDFDPLTEEERDGLSDKEAERWEEKARAGHLRNDPLLRGSFDQMRQVLYQPVNTGTDTEFTHLSAIGITTSSDYMSRGKLEINEDKLRAAIEKDPDGVFDLFNADGETSGEQGIARRLRNSISTTVDSISKTAGGAGYAQNHQFAIGRELNDIDKRIKTFEMRLEQKEKRYWAQFTAMEAAVQRANNQGDMLMSQLMGNG</sequence>
<dbReference type="InterPro" id="IPR003481">
    <property type="entry name" value="FliD_N"/>
</dbReference>
<evidence type="ECO:0000313" key="9">
    <source>
        <dbReference type="EMBL" id="MEN0644718.1"/>
    </source>
</evidence>
<reference evidence="9 10" key="1">
    <citation type="submission" date="2024-03" db="EMBL/GenBank/DDBJ databases">
        <title>Bacilli Hybrid Assemblies.</title>
        <authorList>
            <person name="Kovac J."/>
        </authorList>
    </citation>
    <scope>NUCLEOTIDE SEQUENCE [LARGE SCALE GENOMIC DNA]</scope>
    <source>
        <strain evidence="9 10">FSL R7-0666</strain>
    </source>
</reference>
<keyword evidence="9" id="KW-0282">Flagellum</keyword>
<gene>
    <name evidence="9" type="primary">fliD</name>
    <name evidence="9" type="ORF">MKY91_16315</name>
</gene>
<evidence type="ECO:0000256" key="3">
    <source>
        <dbReference type="ARBA" id="ARBA00023054"/>
    </source>
</evidence>
<comment type="subunit">
    <text evidence="2 5">Homopentamer.</text>
</comment>
<proteinExistence type="inferred from homology"/>
<dbReference type="Proteomes" id="UP001418796">
    <property type="component" value="Unassembled WGS sequence"/>
</dbReference>
<keyword evidence="4 5" id="KW-0975">Bacterial flagellum</keyword>
<evidence type="ECO:0000256" key="6">
    <source>
        <dbReference type="SAM" id="MobiDB-lite"/>
    </source>
</evidence>